<dbReference type="KEGG" id="dci:103511741"/>
<evidence type="ECO:0000313" key="4">
    <source>
        <dbReference type="Proteomes" id="UP000079169"/>
    </source>
</evidence>
<dbReference type="Proteomes" id="UP000079169">
    <property type="component" value="Unplaced"/>
</dbReference>
<comment type="similarity">
    <text evidence="1 3">Belongs to the CMC family.</text>
</comment>
<dbReference type="GeneID" id="103511741"/>
<dbReference type="OMA" id="CHKEHNF"/>
<keyword evidence="2" id="KW-1015">Disulfide bond</keyword>
<dbReference type="STRING" id="121845.A0A1S3D598"/>
<evidence type="ECO:0000256" key="1">
    <source>
        <dbReference type="ARBA" id="ARBA00007347"/>
    </source>
</evidence>
<evidence type="ECO:0000256" key="3">
    <source>
        <dbReference type="RuleBase" id="RU364104"/>
    </source>
</evidence>
<dbReference type="OrthoDB" id="532630at2759"/>
<protein>
    <recommendedName>
        <fullName evidence="3">COX assembly mitochondrial protein</fullName>
    </recommendedName>
</protein>
<reference evidence="5" key="1">
    <citation type="submission" date="2025-08" db="UniProtKB">
        <authorList>
            <consortium name="RefSeq"/>
        </authorList>
    </citation>
    <scope>IDENTIFICATION</scope>
</reference>
<accession>A0A1S3D598</accession>
<gene>
    <name evidence="5" type="primary">LOC103511741</name>
</gene>
<sequence>MHPDLAEHLHTDKCNEFIHQLKECQKNFWTSVTGGCGQFYVQVNSCLHDERILRRAKNFELSQERKRRSLEKATQQEKQ</sequence>
<keyword evidence="3" id="KW-0496">Mitochondrion</keyword>
<dbReference type="Pfam" id="PF08583">
    <property type="entry name" value="Cmc1"/>
    <property type="match status" value="1"/>
</dbReference>
<comment type="subcellular location">
    <subcellularLocation>
        <location evidence="3">Mitochondrion</location>
    </subcellularLocation>
</comment>
<dbReference type="PaxDb" id="121845-A0A1S3D598"/>
<dbReference type="GO" id="GO:0005739">
    <property type="term" value="C:mitochondrion"/>
    <property type="evidence" value="ECO:0007669"/>
    <property type="project" value="UniProtKB-SubCell"/>
</dbReference>
<evidence type="ECO:0000256" key="2">
    <source>
        <dbReference type="ARBA" id="ARBA00023157"/>
    </source>
</evidence>
<organism evidence="4 5">
    <name type="scientific">Diaphorina citri</name>
    <name type="common">Asian citrus psyllid</name>
    <dbReference type="NCBI Taxonomy" id="121845"/>
    <lineage>
        <taxon>Eukaryota</taxon>
        <taxon>Metazoa</taxon>
        <taxon>Ecdysozoa</taxon>
        <taxon>Arthropoda</taxon>
        <taxon>Hexapoda</taxon>
        <taxon>Insecta</taxon>
        <taxon>Pterygota</taxon>
        <taxon>Neoptera</taxon>
        <taxon>Paraneoptera</taxon>
        <taxon>Hemiptera</taxon>
        <taxon>Sternorrhyncha</taxon>
        <taxon>Psylloidea</taxon>
        <taxon>Psyllidae</taxon>
        <taxon>Diaphorininae</taxon>
        <taxon>Diaphorina</taxon>
    </lineage>
</organism>
<dbReference type="InterPro" id="IPR013892">
    <property type="entry name" value="Cyt_c_biogenesis_Cmc1-like"/>
</dbReference>
<name>A0A1S3D598_DIACI</name>
<keyword evidence="4" id="KW-1185">Reference proteome</keyword>
<proteinExistence type="inferred from homology"/>
<evidence type="ECO:0000313" key="5">
    <source>
        <dbReference type="RefSeq" id="XP_008474700.1"/>
    </source>
</evidence>
<dbReference type="AlphaFoldDB" id="A0A1S3D598"/>
<dbReference type="RefSeq" id="XP_008474700.1">
    <property type="nucleotide sequence ID" value="XM_008476478.3"/>
</dbReference>